<dbReference type="Gene3D" id="3.30.70.920">
    <property type="match status" value="2"/>
</dbReference>
<dbReference type="GO" id="GO:0043565">
    <property type="term" value="F:sequence-specific DNA binding"/>
    <property type="evidence" value="ECO:0007669"/>
    <property type="project" value="TreeGrafter"/>
</dbReference>
<reference evidence="4" key="1">
    <citation type="journal article" date="2020" name="bioRxiv">
        <title>A rank-normalized archaeal taxonomy based on genome phylogeny resolves widespread incomplete and uneven classifications.</title>
        <authorList>
            <person name="Rinke C."/>
            <person name="Chuvochina M."/>
            <person name="Mussig A.J."/>
            <person name="Chaumeil P.-A."/>
            <person name="Waite D.W."/>
            <person name="Whitman W.B."/>
            <person name="Parks D.H."/>
            <person name="Hugenholtz P."/>
        </authorList>
    </citation>
    <scope>NUCLEOTIDE SEQUENCE [LARGE SCALE GENOMIC DNA]</scope>
</reference>
<dbReference type="Gene3D" id="1.10.10.10">
    <property type="entry name" value="Winged helix-like DNA-binding domain superfamily/Winged helix DNA-binding domain"/>
    <property type="match status" value="2"/>
</dbReference>
<dbReference type="GO" id="GO:0043200">
    <property type="term" value="P:response to amino acid"/>
    <property type="evidence" value="ECO:0007669"/>
    <property type="project" value="TreeGrafter"/>
</dbReference>
<evidence type="ECO:0000259" key="1">
    <source>
        <dbReference type="Pfam" id="PF01037"/>
    </source>
</evidence>
<dbReference type="SUPFAM" id="SSF46785">
    <property type="entry name" value="Winged helix' DNA-binding domain"/>
    <property type="match status" value="1"/>
</dbReference>
<dbReference type="Proteomes" id="UP000564964">
    <property type="component" value="Unassembled WGS sequence"/>
</dbReference>
<dbReference type="InterPro" id="IPR011008">
    <property type="entry name" value="Dimeric_a/b-barrel"/>
</dbReference>
<organism evidence="2 4">
    <name type="scientific">Candidatus Iainarchaeum sp</name>
    <dbReference type="NCBI Taxonomy" id="3101447"/>
    <lineage>
        <taxon>Archaea</taxon>
        <taxon>Candidatus Iainarchaeota</taxon>
        <taxon>Candidatus Iainarchaeia</taxon>
        <taxon>Candidatus Iainarchaeales</taxon>
        <taxon>Candidatus Iainarchaeaceae</taxon>
        <taxon>Candidatus Iainarchaeum</taxon>
    </lineage>
</organism>
<protein>
    <submittedName>
        <fullName evidence="2">Lrp/AsnC family transcriptional regulator</fullName>
    </submittedName>
</protein>
<dbReference type="EMBL" id="DUGH01000166">
    <property type="protein sequence ID" value="HIH17114.1"/>
    <property type="molecule type" value="Genomic_DNA"/>
</dbReference>
<evidence type="ECO:0000313" key="2">
    <source>
        <dbReference type="EMBL" id="HIH17114.1"/>
    </source>
</evidence>
<dbReference type="Proteomes" id="UP000678237">
    <property type="component" value="Unassembled WGS sequence"/>
</dbReference>
<dbReference type="SUPFAM" id="SSF54909">
    <property type="entry name" value="Dimeric alpha+beta barrel"/>
    <property type="match status" value="2"/>
</dbReference>
<dbReference type="AlphaFoldDB" id="A0A7J4JIE2"/>
<feature type="domain" description="Transcription regulator AsnC/Lrp ligand binding" evidence="1">
    <location>
        <begin position="74"/>
        <end position="126"/>
    </location>
</feature>
<proteinExistence type="predicted"/>
<dbReference type="PANTHER" id="PTHR30154:SF34">
    <property type="entry name" value="TRANSCRIPTIONAL REGULATOR AZLB"/>
    <property type="match status" value="1"/>
</dbReference>
<dbReference type="InterPro" id="IPR019888">
    <property type="entry name" value="Tscrpt_reg_AsnC-like"/>
</dbReference>
<dbReference type="InterPro" id="IPR036390">
    <property type="entry name" value="WH_DNA-bd_sf"/>
</dbReference>
<name>A0A7J4JIE2_9ARCH</name>
<gene>
    <name evidence="2" type="ORF">HA252_06950</name>
    <name evidence="3" type="ORF">J4203_01280</name>
</gene>
<reference evidence="3" key="3">
    <citation type="submission" date="2021-05" db="EMBL/GenBank/DDBJ databases">
        <title>Protein family content uncovers lineage relationships and bacterial pathway maintenance mechanisms in DPANN archaea.</title>
        <authorList>
            <person name="Castelle C.J."/>
            <person name="Meheust R."/>
            <person name="Jaffe A.L."/>
            <person name="Seitz K."/>
            <person name="Gong X."/>
            <person name="Baker B.J."/>
            <person name="Banfield J.F."/>
        </authorList>
    </citation>
    <scope>NUCLEOTIDE SEQUENCE</scope>
    <source>
        <strain evidence="3">RIFCSPLOWO2_01_FULL_58_19</strain>
    </source>
</reference>
<evidence type="ECO:0000313" key="4">
    <source>
        <dbReference type="Proteomes" id="UP000564964"/>
    </source>
</evidence>
<dbReference type="Pfam" id="PF01037">
    <property type="entry name" value="AsnC_trans_reg"/>
    <property type="match status" value="1"/>
</dbReference>
<dbReference type="PANTHER" id="PTHR30154">
    <property type="entry name" value="LEUCINE-RESPONSIVE REGULATORY PROTEIN"/>
    <property type="match status" value="1"/>
</dbReference>
<dbReference type="EMBL" id="JAGVWE010000002">
    <property type="protein sequence ID" value="MBS3062480.1"/>
    <property type="molecule type" value="Genomic_DNA"/>
</dbReference>
<sequence>MANRVLSPVESRVLQYVARRGLLESERQVAEALRLNHSTVNYIVRKFERERIIQRYKYRLDSRLVNLPQLVWVFVSLKLNRFDIDEFISRLFKHPRVRIVFIVTGDYDLAFKMHARSTEEIIEFMLGIEKEFHHWINGSSIFFVNKSFKQHGKPVGEFDSSFRLSKLDRDVLRLKLADPELSLNAVAANLGVHRNTVSTRWGRLLGEKVVVKKTAIISPDYYGPAGVNFQAIVFLDAVPGRTEELARQLVQFEQVHEVNMISAPHDLMMTVKVADLDAYFEFSSTFFKQPEFNRLITKIKSCVILRGRPSPVTYFYELNGLPD</sequence>
<reference evidence="3" key="2">
    <citation type="submission" date="2021-03" db="EMBL/GenBank/DDBJ databases">
        <authorList>
            <person name="Jaffe A."/>
        </authorList>
    </citation>
    <scope>NUCLEOTIDE SEQUENCE</scope>
    <source>
        <strain evidence="3">RIFCSPLOWO2_01_FULL_58_19</strain>
    </source>
</reference>
<dbReference type="InterPro" id="IPR036388">
    <property type="entry name" value="WH-like_DNA-bd_sf"/>
</dbReference>
<evidence type="ECO:0000313" key="3">
    <source>
        <dbReference type="EMBL" id="MBS3062480.1"/>
    </source>
</evidence>
<dbReference type="GO" id="GO:0005829">
    <property type="term" value="C:cytosol"/>
    <property type="evidence" value="ECO:0007669"/>
    <property type="project" value="TreeGrafter"/>
</dbReference>
<comment type="caution">
    <text evidence="2">The sequence shown here is derived from an EMBL/GenBank/DDBJ whole genome shotgun (WGS) entry which is preliminary data.</text>
</comment>
<dbReference type="InterPro" id="IPR019887">
    <property type="entry name" value="Tscrpt_reg_AsnC/Lrp_C"/>
</dbReference>
<dbReference type="SMART" id="SM00344">
    <property type="entry name" value="HTH_ASNC"/>
    <property type="match status" value="1"/>
</dbReference>
<accession>A0A7J4JIE2</accession>